<keyword evidence="3" id="KW-0687">Ribonucleoprotein</keyword>
<dbReference type="InterPro" id="IPR000529">
    <property type="entry name" value="Ribosomal_bS6"/>
</dbReference>
<evidence type="ECO:0000256" key="1">
    <source>
        <dbReference type="ARBA" id="ARBA00009512"/>
    </source>
</evidence>
<keyword evidence="3 4" id="KW-0689">Ribosomal protein</keyword>
<accession>A0ABU4WDF0</accession>
<dbReference type="InterPro" id="IPR020814">
    <property type="entry name" value="Ribosomal_S6_plastid/chlpt"/>
</dbReference>
<comment type="caution">
    <text evidence="4">The sequence shown here is derived from an EMBL/GenBank/DDBJ whole genome shotgun (WGS) entry which is preliminary data.</text>
</comment>
<name>A0ABU4WDF0_9FUSO</name>
<proteinExistence type="inferred from homology"/>
<sequence length="94" mass="10798">MKKYELMFIINPTILEEGREAVITKVNNILTVAGATILKSEKWGERKLAYPIDKKKTGFYVLTTLEMDGTKLTEVESKLNITEEVMRYIVVKND</sequence>
<comment type="function">
    <text evidence="3">Binds together with bS18 to 16S ribosomal RNA.</text>
</comment>
<comment type="similarity">
    <text evidence="1 3">Belongs to the bacterial ribosomal protein bS6 family.</text>
</comment>
<dbReference type="InterPro" id="IPR014717">
    <property type="entry name" value="Transl_elong_EF1B/ribsomal_bS6"/>
</dbReference>
<evidence type="ECO:0000313" key="4">
    <source>
        <dbReference type="EMBL" id="MDX8336430.1"/>
    </source>
</evidence>
<dbReference type="Proteomes" id="UP001279681">
    <property type="component" value="Unassembled WGS sequence"/>
</dbReference>
<dbReference type="CDD" id="cd00473">
    <property type="entry name" value="bS6"/>
    <property type="match status" value="1"/>
</dbReference>
<reference evidence="5" key="1">
    <citation type="submission" date="2023-07" db="EMBL/GenBank/DDBJ databases">
        <authorList>
            <person name="Colorado M.A."/>
            <person name="Villamil L.M."/>
            <person name="Melo J.F."/>
            <person name="Rodriguez J.A."/>
            <person name="Ruiz R.Y."/>
        </authorList>
    </citation>
    <scope>NUCLEOTIDE SEQUENCE [LARGE SCALE GENOMIC DNA]</scope>
    <source>
        <strain evidence="5">C33</strain>
    </source>
</reference>
<protein>
    <recommendedName>
        <fullName evidence="2 3">Small ribosomal subunit protein bS6</fullName>
    </recommendedName>
</protein>
<dbReference type="GO" id="GO:0005840">
    <property type="term" value="C:ribosome"/>
    <property type="evidence" value="ECO:0007669"/>
    <property type="project" value="UniProtKB-KW"/>
</dbReference>
<dbReference type="NCBIfam" id="TIGR00166">
    <property type="entry name" value="S6"/>
    <property type="match status" value="1"/>
</dbReference>
<dbReference type="HAMAP" id="MF_00360">
    <property type="entry name" value="Ribosomal_bS6"/>
    <property type="match status" value="1"/>
</dbReference>
<dbReference type="SUPFAM" id="SSF54995">
    <property type="entry name" value="Ribosomal protein S6"/>
    <property type="match status" value="1"/>
</dbReference>
<dbReference type="Pfam" id="PF01250">
    <property type="entry name" value="Ribosomal_S6"/>
    <property type="match status" value="1"/>
</dbReference>
<keyword evidence="3" id="KW-0699">rRNA-binding</keyword>
<dbReference type="InterPro" id="IPR035980">
    <property type="entry name" value="Ribosomal_bS6_sf"/>
</dbReference>
<keyword evidence="5" id="KW-1185">Reference proteome</keyword>
<evidence type="ECO:0000256" key="3">
    <source>
        <dbReference type="HAMAP-Rule" id="MF_00360"/>
    </source>
</evidence>
<organism evidence="4 5">
    <name type="scientific">Candidatus Cetobacterium colombiensis</name>
    <dbReference type="NCBI Taxonomy" id="3073100"/>
    <lineage>
        <taxon>Bacteria</taxon>
        <taxon>Fusobacteriati</taxon>
        <taxon>Fusobacteriota</taxon>
        <taxon>Fusobacteriia</taxon>
        <taxon>Fusobacteriales</taxon>
        <taxon>Fusobacteriaceae</taxon>
        <taxon>Cetobacterium</taxon>
    </lineage>
</organism>
<gene>
    <name evidence="3 4" type="primary">rpsF</name>
    <name evidence="4" type="ORF">RFV38_07960</name>
</gene>
<dbReference type="PANTHER" id="PTHR21011">
    <property type="entry name" value="MITOCHONDRIAL 28S RIBOSOMAL PROTEIN S6"/>
    <property type="match status" value="1"/>
</dbReference>
<keyword evidence="3" id="KW-0694">RNA-binding</keyword>
<dbReference type="Gene3D" id="3.30.70.60">
    <property type="match status" value="1"/>
</dbReference>
<evidence type="ECO:0000256" key="2">
    <source>
        <dbReference type="ARBA" id="ARBA00035294"/>
    </source>
</evidence>
<evidence type="ECO:0000313" key="5">
    <source>
        <dbReference type="Proteomes" id="UP001279681"/>
    </source>
</evidence>
<dbReference type="RefSeq" id="WP_320313832.1">
    <property type="nucleotide sequence ID" value="NZ_JAVIKH010000009.1"/>
</dbReference>
<dbReference type="PANTHER" id="PTHR21011:SF1">
    <property type="entry name" value="SMALL RIBOSOMAL SUBUNIT PROTEIN BS6M"/>
    <property type="match status" value="1"/>
</dbReference>
<dbReference type="EMBL" id="JAVIKH010000009">
    <property type="protein sequence ID" value="MDX8336430.1"/>
    <property type="molecule type" value="Genomic_DNA"/>
</dbReference>